<feature type="region of interest" description="Disordered" evidence="1">
    <location>
        <begin position="247"/>
        <end position="282"/>
    </location>
</feature>
<proteinExistence type="predicted"/>
<dbReference type="PANTHER" id="PTHR38731:SF3">
    <property type="entry name" value="BLL6125 PROTEIN"/>
    <property type="match status" value="1"/>
</dbReference>
<dbReference type="InterPro" id="IPR006860">
    <property type="entry name" value="FecR"/>
</dbReference>
<feature type="domain" description="FecR protein" evidence="3">
    <location>
        <begin position="51"/>
        <end position="153"/>
    </location>
</feature>
<protein>
    <recommendedName>
        <fullName evidence="3">FecR protein domain-containing protein</fullName>
    </recommendedName>
</protein>
<organism evidence="4 5">
    <name type="scientific">Duganella callida</name>
    <dbReference type="NCBI Taxonomy" id="2561932"/>
    <lineage>
        <taxon>Bacteria</taxon>
        <taxon>Pseudomonadati</taxon>
        <taxon>Pseudomonadota</taxon>
        <taxon>Betaproteobacteria</taxon>
        <taxon>Burkholderiales</taxon>
        <taxon>Oxalobacteraceae</taxon>
        <taxon>Telluria group</taxon>
        <taxon>Duganella</taxon>
    </lineage>
</organism>
<feature type="signal peptide" evidence="2">
    <location>
        <begin position="1"/>
        <end position="20"/>
    </location>
</feature>
<dbReference type="Pfam" id="PF04773">
    <property type="entry name" value="FecR"/>
    <property type="match status" value="1"/>
</dbReference>
<comment type="caution">
    <text evidence="4">The sequence shown here is derived from an EMBL/GenBank/DDBJ whole genome shotgun (WGS) entry which is preliminary data.</text>
</comment>
<accession>A0A4Y9SZ61</accession>
<dbReference type="PANTHER" id="PTHR38731">
    <property type="entry name" value="LIPL45-RELATED LIPOPROTEIN-RELATED"/>
    <property type="match status" value="1"/>
</dbReference>
<dbReference type="EMBL" id="SPVG01000018">
    <property type="protein sequence ID" value="TFW30847.1"/>
    <property type="molecule type" value="Genomic_DNA"/>
</dbReference>
<feature type="compositionally biased region" description="Low complexity" evidence="1">
    <location>
        <begin position="255"/>
        <end position="268"/>
    </location>
</feature>
<dbReference type="Proteomes" id="UP000297729">
    <property type="component" value="Unassembled WGS sequence"/>
</dbReference>
<feature type="compositionally biased region" description="Pro residues" evidence="1">
    <location>
        <begin position="269"/>
        <end position="280"/>
    </location>
</feature>
<keyword evidence="5" id="KW-1185">Reference proteome</keyword>
<feature type="region of interest" description="Disordered" evidence="1">
    <location>
        <begin position="199"/>
        <end position="227"/>
    </location>
</feature>
<gene>
    <name evidence="4" type="ORF">E4L98_01530</name>
</gene>
<evidence type="ECO:0000313" key="4">
    <source>
        <dbReference type="EMBL" id="TFW30847.1"/>
    </source>
</evidence>
<name>A0A4Y9SZ61_9BURK</name>
<evidence type="ECO:0000256" key="1">
    <source>
        <dbReference type="SAM" id="MobiDB-lite"/>
    </source>
</evidence>
<evidence type="ECO:0000259" key="3">
    <source>
        <dbReference type="Pfam" id="PF04773"/>
    </source>
</evidence>
<dbReference type="Gene3D" id="2.60.120.1440">
    <property type="match status" value="1"/>
</dbReference>
<keyword evidence="2" id="KW-0732">Signal</keyword>
<reference evidence="4 5" key="1">
    <citation type="submission" date="2019-03" db="EMBL/GenBank/DDBJ databases">
        <title>Draft Genome Sequence of Duganella callidus sp. nov., a Novel Duganella Species Isolated from Cultivated Soil.</title>
        <authorList>
            <person name="Raths R."/>
            <person name="Peta V."/>
            <person name="Bucking H."/>
        </authorList>
    </citation>
    <scope>NUCLEOTIDE SEQUENCE [LARGE SCALE GENOMIC DNA]</scope>
    <source>
        <strain evidence="4 5">DN04</strain>
    </source>
</reference>
<evidence type="ECO:0000256" key="2">
    <source>
        <dbReference type="SAM" id="SignalP"/>
    </source>
</evidence>
<dbReference type="OrthoDB" id="369729at2"/>
<dbReference type="AlphaFoldDB" id="A0A4Y9SZ61"/>
<feature type="chain" id="PRO_5021276553" description="FecR protein domain-containing protein" evidence="2">
    <location>
        <begin position="21"/>
        <end position="451"/>
    </location>
</feature>
<evidence type="ECO:0000313" key="5">
    <source>
        <dbReference type="Proteomes" id="UP000297729"/>
    </source>
</evidence>
<sequence length="451" mass="47378">MLRRFAAGVALLGGAALAHAGEAGRIVFVTGDVQADSKKVALNDAIQEGQELSTGKDGYVYLKTADDGLLILRPASRARIVTYHVDRKVPSNTHVKLELLSGVARSVSGTAVKQARQNFRFNTPVAAIGVRGTDFTVFTDQETSNVTVLSGAIVVSGFGGACLPTGGGPCEHNASRELAAGQAGQMLRVKRGEATPQLLNATNASPDTVAPPRSDEPSGKSTGGGQALVEPTLDAQKAALLQIQVRNNNQKNELTPPVITPPTEVTSNPTPPETTTPPVTPVANPSQLVWGRWAVVAEQAATIDAAPLLAAGGKRVAYSNYYTIIRTKGDDWEVPQQGSVGFVLRDSDAFVMNSATQKATSASLQNGQLNVDFDKRTFTTGFDLLTEGQTFKLKGNGAVGDKGDLSGMPQFTNGATMNVNGSLGPNNNAAYIFSSRLDAQRVANGVTYWTK</sequence>